<reference evidence="2 3" key="1">
    <citation type="submission" date="2016-02" db="EMBL/GenBank/DDBJ databases">
        <title>Paenibacillus sp. LPB0068, isolated from Crassostrea gigas.</title>
        <authorList>
            <person name="Shin S.-K."/>
            <person name="Yi H."/>
        </authorList>
    </citation>
    <scope>NUCLEOTIDE SEQUENCE [LARGE SCALE GENOMIC DNA]</scope>
    <source>
        <strain evidence="2 3">LPB0068</strain>
    </source>
</reference>
<dbReference type="NCBIfam" id="NF005232">
    <property type="entry name" value="PRK06733.1"/>
    <property type="match status" value="1"/>
</dbReference>
<name>A0A167C389_9BACL</name>
<dbReference type="STRING" id="1763538.LPB68_05345"/>
<dbReference type="SUPFAM" id="SSF50475">
    <property type="entry name" value="FMN-binding split barrel"/>
    <property type="match status" value="1"/>
</dbReference>
<organism evidence="2 3">
    <name type="scientific">Paenibacillus crassostreae</name>
    <dbReference type="NCBI Taxonomy" id="1763538"/>
    <lineage>
        <taxon>Bacteria</taxon>
        <taxon>Bacillati</taxon>
        <taxon>Bacillota</taxon>
        <taxon>Bacilli</taxon>
        <taxon>Bacillales</taxon>
        <taxon>Paenibacillaceae</taxon>
        <taxon>Paenibacillus</taxon>
    </lineage>
</organism>
<dbReference type="AlphaFoldDB" id="A0A167C389"/>
<dbReference type="InterPro" id="IPR012349">
    <property type="entry name" value="Split_barrel_FMN-bd"/>
</dbReference>
<accession>A0A167C389</accession>
<feature type="domain" description="Pyridoxamine 5'-phosphate oxidase N-terminal" evidence="1">
    <location>
        <begin position="10"/>
        <end position="90"/>
    </location>
</feature>
<dbReference type="Proteomes" id="UP000077134">
    <property type="component" value="Unassembled WGS sequence"/>
</dbReference>
<dbReference type="EMBL" id="LSFN01000032">
    <property type="protein sequence ID" value="OAB72728.1"/>
    <property type="molecule type" value="Genomic_DNA"/>
</dbReference>
<comment type="caution">
    <text evidence="2">The sequence shown here is derived from an EMBL/GenBank/DDBJ whole genome shotgun (WGS) entry which is preliminary data.</text>
</comment>
<gene>
    <name evidence="2" type="ORF">PNBC_14905</name>
</gene>
<evidence type="ECO:0000313" key="3">
    <source>
        <dbReference type="Proteomes" id="UP000077134"/>
    </source>
</evidence>
<proteinExistence type="predicted"/>
<evidence type="ECO:0000259" key="1">
    <source>
        <dbReference type="Pfam" id="PF01243"/>
    </source>
</evidence>
<protein>
    <recommendedName>
        <fullName evidence="1">Pyridoxamine 5'-phosphate oxidase N-terminal domain-containing protein</fullName>
    </recommendedName>
</protein>
<evidence type="ECO:0000313" key="2">
    <source>
        <dbReference type="EMBL" id="OAB72728.1"/>
    </source>
</evidence>
<dbReference type="OrthoDB" id="2381603at2"/>
<dbReference type="Gene3D" id="2.30.110.10">
    <property type="entry name" value="Electron Transport, Fmn-binding Protein, Chain A"/>
    <property type="match status" value="1"/>
</dbReference>
<dbReference type="InterPro" id="IPR011576">
    <property type="entry name" value="Pyridox_Oxase_N"/>
</dbReference>
<sequence>MSESVTQMTDDLLLQLQSETFVLLNTVDAVTGGPTSSAISWIYALNASTLRLALDHRSRLVENIKNNPLVTITVFAEGKVHAINGRASIALDPLPEVPFKLCCFDISVEAVRNALFYGAKLSSAPQYIKTYDQRASEKLDGQVFSAMQKA</sequence>
<dbReference type="Pfam" id="PF01243">
    <property type="entry name" value="PNPOx_N"/>
    <property type="match status" value="1"/>
</dbReference>
<keyword evidence="3" id="KW-1185">Reference proteome</keyword>
<dbReference type="KEGG" id="pcx:LPB68_05345"/>
<dbReference type="RefSeq" id="WP_068659478.1">
    <property type="nucleotide sequence ID" value="NZ_CP017770.1"/>
</dbReference>